<evidence type="ECO:0000256" key="2">
    <source>
        <dbReference type="ARBA" id="ARBA00022741"/>
    </source>
</evidence>
<feature type="compositionally biased region" description="Low complexity" evidence="4">
    <location>
        <begin position="272"/>
        <end position="290"/>
    </location>
</feature>
<dbReference type="EMBL" id="JBGFTU010000010">
    <property type="protein sequence ID" value="MEZ0165174.1"/>
    <property type="molecule type" value="Genomic_DNA"/>
</dbReference>
<keyword evidence="7" id="KW-1185">Reference proteome</keyword>
<dbReference type="SUPFAM" id="SSF52540">
    <property type="entry name" value="P-loop containing nucleoside triphosphate hydrolases"/>
    <property type="match status" value="1"/>
</dbReference>
<dbReference type="GO" id="GO:0005524">
    <property type="term" value="F:ATP binding"/>
    <property type="evidence" value="ECO:0007669"/>
    <property type="project" value="UniProtKB-KW"/>
</dbReference>
<dbReference type="PANTHER" id="PTHR42788">
    <property type="entry name" value="TAURINE IMPORT ATP-BINDING PROTEIN-RELATED"/>
    <property type="match status" value="1"/>
</dbReference>
<dbReference type="PANTHER" id="PTHR42788:SF20">
    <property type="entry name" value="ABC TRANSPORTER ATP-BINDING PROTEIN"/>
    <property type="match status" value="1"/>
</dbReference>
<organism evidence="6 7">
    <name type="scientific">Kineococcus halophytocola</name>
    <dbReference type="NCBI Taxonomy" id="3234027"/>
    <lineage>
        <taxon>Bacteria</taxon>
        <taxon>Bacillati</taxon>
        <taxon>Actinomycetota</taxon>
        <taxon>Actinomycetes</taxon>
        <taxon>Kineosporiales</taxon>
        <taxon>Kineosporiaceae</taxon>
        <taxon>Kineococcus</taxon>
    </lineage>
</organism>
<dbReference type="RefSeq" id="WP_370441398.1">
    <property type="nucleotide sequence ID" value="NZ_JBGFTU010000010.1"/>
</dbReference>
<dbReference type="SMART" id="SM00382">
    <property type="entry name" value="AAA"/>
    <property type="match status" value="1"/>
</dbReference>
<evidence type="ECO:0000259" key="5">
    <source>
        <dbReference type="PROSITE" id="PS50893"/>
    </source>
</evidence>
<evidence type="ECO:0000256" key="3">
    <source>
        <dbReference type="ARBA" id="ARBA00022840"/>
    </source>
</evidence>
<dbReference type="Pfam" id="PF00005">
    <property type="entry name" value="ABC_tran"/>
    <property type="match status" value="1"/>
</dbReference>
<reference evidence="6 7" key="1">
    <citation type="submission" date="2024-07" db="EMBL/GenBank/DDBJ databases">
        <authorList>
            <person name="Thanompreechachai J."/>
            <person name="Duangmal K."/>
        </authorList>
    </citation>
    <scope>NUCLEOTIDE SEQUENCE [LARGE SCALE GENOMIC DNA]</scope>
    <source>
        <strain evidence="6 7">LSe6-4</strain>
    </source>
</reference>
<dbReference type="InterPro" id="IPR050166">
    <property type="entry name" value="ABC_transporter_ATP-bind"/>
</dbReference>
<dbReference type="PROSITE" id="PS50893">
    <property type="entry name" value="ABC_TRANSPORTER_2"/>
    <property type="match status" value="1"/>
</dbReference>
<keyword evidence="3 6" id="KW-0067">ATP-binding</keyword>
<dbReference type="InterPro" id="IPR027417">
    <property type="entry name" value="P-loop_NTPase"/>
</dbReference>
<comment type="caution">
    <text evidence="6">The sequence shown here is derived from an EMBL/GenBank/DDBJ whole genome shotgun (WGS) entry which is preliminary data.</text>
</comment>
<dbReference type="CDD" id="cd03293">
    <property type="entry name" value="ABC_NrtD_SsuB_transporters"/>
    <property type="match status" value="1"/>
</dbReference>
<dbReference type="Gene3D" id="3.40.50.300">
    <property type="entry name" value="P-loop containing nucleotide triphosphate hydrolases"/>
    <property type="match status" value="1"/>
</dbReference>
<gene>
    <name evidence="6" type="ORF">AB2L27_10415</name>
</gene>
<proteinExistence type="predicted"/>
<evidence type="ECO:0000256" key="1">
    <source>
        <dbReference type="ARBA" id="ARBA00022448"/>
    </source>
</evidence>
<keyword evidence="2" id="KW-0547">Nucleotide-binding</keyword>
<keyword evidence="1" id="KW-0813">Transport</keyword>
<evidence type="ECO:0000256" key="4">
    <source>
        <dbReference type="SAM" id="MobiDB-lite"/>
    </source>
</evidence>
<dbReference type="InterPro" id="IPR003439">
    <property type="entry name" value="ABC_transporter-like_ATP-bd"/>
</dbReference>
<feature type="region of interest" description="Disordered" evidence="4">
    <location>
        <begin position="270"/>
        <end position="290"/>
    </location>
</feature>
<accession>A0ABV4H1H1</accession>
<dbReference type="Proteomes" id="UP001565927">
    <property type="component" value="Unassembled WGS sequence"/>
</dbReference>
<feature type="domain" description="ABC transporter" evidence="5">
    <location>
        <begin position="12"/>
        <end position="250"/>
    </location>
</feature>
<dbReference type="InterPro" id="IPR003593">
    <property type="entry name" value="AAA+_ATPase"/>
</dbReference>
<sequence>MSSPPPSEGPFVAVNDACTTYGTGPDAVRALAHVDLQVPRGRFVSVIGPSGCGKSTLLRLIAGLEAPDAGDVRICGRTTAEARAAKVLGFVPQVPALLPWLDVLGNVRVLEKVNRAAGRQRTQRGLASDPVALLTRLGLGDVLTRRPGQLSGGMQQRTALARAFALAPDVLLMDEPFSALDEFTRESAQLQLLDVWQELRTTVVFVTHSIAEAVLLSDTVVVMAAAPGRVAGVVDVGLDRPRHHGLLDSAAMHEHEHRVRALLETAWDPVSGTPTGTPLRTPGAAGREVA</sequence>
<name>A0ABV4H1H1_9ACTN</name>
<protein>
    <submittedName>
        <fullName evidence="6">ABC transporter ATP-binding protein</fullName>
    </submittedName>
</protein>
<evidence type="ECO:0000313" key="7">
    <source>
        <dbReference type="Proteomes" id="UP001565927"/>
    </source>
</evidence>
<evidence type="ECO:0000313" key="6">
    <source>
        <dbReference type="EMBL" id="MEZ0165174.1"/>
    </source>
</evidence>